<dbReference type="Proteomes" id="UP000219914">
    <property type="component" value="Unassembled WGS sequence"/>
</dbReference>
<evidence type="ECO:0000256" key="1">
    <source>
        <dbReference type="SAM" id="Phobius"/>
    </source>
</evidence>
<keyword evidence="1" id="KW-1133">Transmembrane helix</keyword>
<comment type="caution">
    <text evidence="2">The sequence shown here is derived from an EMBL/GenBank/DDBJ whole genome shotgun (WGS) entry which is preliminary data.</text>
</comment>
<evidence type="ECO:0000313" key="4">
    <source>
        <dbReference type="Proteomes" id="UP000219914"/>
    </source>
</evidence>
<keyword evidence="1" id="KW-0472">Membrane</keyword>
<dbReference type="AlphaFoldDB" id="A0A2A6KKQ3"/>
<evidence type="ECO:0000313" key="2">
    <source>
        <dbReference type="EMBL" id="MDR9771953.1"/>
    </source>
</evidence>
<dbReference type="Proteomes" id="UP001268610">
    <property type="component" value="Unassembled WGS sequence"/>
</dbReference>
<sequence>MTRFAKLIVQEVALSAVLAVGTVIGIPKLADPNAIANYPLAIVVFLAMSSALVAYELLTRKPS</sequence>
<evidence type="ECO:0000313" key="3">
    <source>
        <dbReference type="EMBL" id="PDT25111.1"/>
    </source>
</evidence>
<feature type="transmembrane region" description="Helical" evidence="1">
    <location>
        <begin position="36"/>
        <end position="58"/>
    </location>
</feature>
<protein>
    <submittedName>
        <fullName evidence="2">Uncharacterized protein</fullName>
    </submittedName>
</protein>
<dbReference type="RefSeq" id="WP_097533011.1">
    <property type="nucleotide sequence ID" value="NZ_JAVLSD010000001.1"/>
</dbReference>
<dbReference type="EMBL" id="NWSY01000002">
    <property type="protein sequence ID" value="PDT25111.1"/>
    <property type="molecule type" value="Genomic_DNA"/>
</dbReference>
<reference evidence="2" key="2">
    <citation type="submission" date="2023-04" db="EMBL/GenBank/DDBJ databases">
        <title>Genomic characterization of faba bean (Vicia faba) microsymbionts in Mexican soils.</title>
        <authorList>
            <person name="Rivera Orduna F.N."/>
            <person name="Guevara-Luna J."/>
            <person name="Yan J."/>
            <person name="Arroyo-Herrera I."/>
            <person name="Li Y."/>
            <person name="Vasquez-Murrieta M.S."/>
            <person name="Wang E.T."/>
        </authorList>
    </citation>
    <scope>NUCLEOTIDE SEQUENCE</scope>
    <source>
        <strain evidence="2">CH26</strain>
    </source>
</reference>
<dbReference type="EMBL" id="JAVLSF010000002">
    <property type="protein sequence ID" value="MDR9771953.1"/>
    <property type="molecule type" value="Genomic_DNA"/>
</dbReference>
<evidence type="ECO:0000313" key="5">
    <source>
        <dbReference type="Proteomes" id="UP001268610"/>
    </source>
</evidence>
<accession>A0A2A6KKQ3</accession>
<keyword evidence="1" id="KW-0812">Transmembrane</keyword>
<reference evidence="3 4" key="1">
    <citation type="submission" date="2017-09" db="EMBL/GenBank/DDBJ databases">
        <title>Comparative genomics of rhizobia isolated from Phaseolus vulgaris in China.</title>
        <authorList>
            <person name="Tong W."/>
        </authorList>
    </citation>
    <scope>NUCLEOTIDE SEQUENCE [LARGE SCALE GENOMIC DNA]</scope>
    <source>
        <strain evidence="3 4">FH14</strain>
    </source>
</reference>
<feature type="transmembrane region" description="Helical" evidence="1">
    <location>
        <begin position="12"/>
        <end position="30"/>
    </location>
</feature>
<name>A0A2A6KKQ3_9HYPH</name>
<organism evidence="2 5">
    <name type="scientific">Rhizobium hidalgonense</name>
    <dbReference type="NCBI Taxonomy" id="1538159"/>
    <lineage>
        <taxon>Bacteria</taxon>
        <taxon>Pseudomonadati</taxon>
        <taxon>Pseudomonadota</taxon>
        <taxon>Alphaproteobacteria</taxon>
        <taxon>Hyphomicrobiales</taxon>
        <taxon>Rhizobiaceae</taxon>
        <taxon>Rhizobium/Agrobacterium group</taxon>
        <taxon>Rhizobium</taxon>
    </lineage>
</organism>
<keyword evidence="4" id="KW-1185">Reference proteome</keyword>
<proteinExistence type="predicted"/>
<gene>
    <name evidence="3" type="ORF">CO674_03580</name>
    <name evidence="2" type="ORF">RJJ65_04645</name>
</gene>